<gene>
    <name evidence="1" type="ORF">PGX00_10265</name>
</gene>
<dbReference type="Pfam" id="PF06945">
    <property type="entry name" value="DUF1289"/>
    <property type="match status" value="1"/>
</dbReference>
<dbReference type="EMBL" id="JAQLOI010000001">
    <property type="protein sequence ID" value="MDB1124008.1"/>
    <property type="molecule type" value="Genomic_DNA"/>
</dbReference>
<dbReference type="InterPro" id="IPR010710">
    <property type="entry name" value="DUF1289"/>
</dbReference>
<dbReference type="PANTHER" id="PTHR35175:SF2">
    <property type="entry name" value="DUF1289 DOMAIN-CONTAINING PROTEIN"/>
    <property type="match status" value="1"/>
</dbReference>
<evidence type="ECO:0000313" key="1">
    <source>
        <dbReference type="EMBL" id="MDB1124008.1"/>
    </source>
</evidence>
<reference evidence="1 2" key="1">
    <citation type="submission" date="2023-01" db="EMBL/GenBank/DDBJ databases">
        <title>Vibrio sp. KJ40-1 sp.nov, isolated from marine algae.</title>
        <authorList>
            <person name="Butt M."/>
            <person name="Kim J.M.J."/>
            <person name="Jeon C.O.C."/>
        </authorList>
    </citation>
    <scope>NUCLEOTIDE SEQUENCE [LARGE SCALE GENOMIC DNA]</scope>
    <source>
        <strain evidence="1 2">KJ40-1</strain>
    </source>
</reference>
<accession>A0ABT4YR62</accession>
<dbReference type="Proteomes" id="UP001210678">
    <property type="component" value="Unassembled WGS sequence"/>
</dbReference>
<dbReference type="PANTHER" id="PTHR35175">
    <property type="entry name" value="DUF1289 DOMAIN-CONTAINING PROTEIN"/>
    <property type="match status" value="1"/>
</dbReference>
<protein>
    <submittedName>
        <fullName evidence="1">DUF1289 domain-containing protein</fullName>
    </submittedName>
</protein>
<name>A0ABT4YR62_9VIBR</name>
<keyword evidence="2" id="KW-1185">Reference proteome</keyword>
<proteinExistence type="predicted"/>
<sequence length="75" mass="8461">MLRHHMAGTTGKQGQPIPPLSPCIRHCCLDDNDICIGCYRSLTEILKWSGASDETKLNILELVSDRKAVRRQIKK</sequence>
<evidence type="ECO:0000313" key="2">
    <source>
        <dbReference type="Proteomes" id="UP001210678"/>
    </source>
</evidence>
<organism evidence="1 2">
    <name type="scientific">Vibrio algarum</name>
    <dbReference type="NCBI Taxonomy" id="3020714"/>
    <lineage>
        <taxon>Bacteria</taxon>
        <taxon>Pseudomonadati</taxon>
        <taxon>Pseudomonadota</taxon>
        <taxon>Gammaproteobacteria</taxon>
        <taxon>Vibrionales</taxon>
        <taxon>Vibrionaceae</taxon>
        <taxon>Vibrio</taxon>
    </lineage>
</organism>
<dbReference type="RefSeq" id="WP_272135873.1">
    <property type="nucleotide sequence ID" value="NZ_JAQLOI010000001.1"/>
</dbReference>
<comment type="caution">
    <text evidence="1">The sequence shown here is derived from an EMBL/GenBank/DDBJ whole genome shotgun (WGS) entry which is preliminary data.</text>
</comment>